<evidence type="ECO:0000256" key="5">
    <source>
        <dbReference type="SAM" id="Phobius"/>
    </source>
</evidence>
<evidence type="ECO:0000313" key="9">
    <source>
        <dbReference type="Proteomes" id="UP000663865"/>
    </source>
</evidence>
<evidence type="ECO:0000313" key="8">
    <source>
        <dbReference type="EMBL" id="CAF4832280.1"/>
    </source>
</evidence>
<feature type="transmembrane region" description="Helical" evidence="5">
    <location>
        <begin position="115"/>
        <end position="137"/>
    </location>
</feature>
<comment type="subcellular location">
    <subcellularLocation>
        <location evidence="1">Membrane</location>
        <topology evidence="1">Multi-pass membrane protein</topology>
    </subcellularLocation>
</comment>
<protein>
    <recommendedName>
        <fullName evidence="10">Tetraspanin</fullName>
    </recommendedName>
</protein>
<name>A0A818RGA8_9BILA</name>
<dbReference type="GO" id="GO:0016020">
    <property type="term" value="C:membrane"/>
    <property type="evidence" value="ECO:0007669"/>
    <property type="project" value="UniProtKB-SubCell"/>
</dbReference>
<keyword evidence="3 5" id="KW-1133">Transmembrane helix</keyword>
<feature type="transmembrane region" description="Helical" evidence="5">
    <location>
        <begin position="210"/>
        <end position="235"/>
    </location>
</feature>
<feature type="transmembrane region" description="Helical" evidence="5">
    <location>
        <begin position="175"/>
        <end position="203"/>
    </location>
</feature>
<proteinExistence type="predicted"/>
<reference evidence="7" key="1">
    <citation type="submission" date="2021-02" db="EMBL/GenBank/DDBJ databases">
        <authorList>
            <person name="Nowell W R."/>
        </authorList>
    </citation>
    <scope>NUCLEOTIDE SEQUENCE</scope>
</reference>
<dbReference type="Proteomes" id="UP000663865">
    <property type="component" value="Unassembled WGS sequence"/>
</dbReference>
<dbReference type="InterPro" id="IPR008952">
    <property type="entry name" value="Tetraspanin_EC2_sf"/>
</dbReference>
<accession>A0A818RGA8</accession>
<dbReference type="EMBL" id="CAJNYV010004161">
    <property type="protein sequence ID" value="CAF3650215.1"/>
    <property type="molecule type" value="Genomic_DNA"/>
</dbReference>
<sequence length="392" mass="44592">MNRRKQRTRSNIKTRTYPVYTISASDLSSDESIIEIKPIKRYQHHRREPFRFNVQESFVAPVVTGNRKHVITQTVPRRRQKSATIQTDEMSNILSTTNKNEKSSKNKSSVCNRRCLRILALILAIFILHISLLLLAFSLNLLLNPNMTKIRSVAIVYSQALPSSSFTGKGPTDTLLVTAIIGIILGCIILIISLLTVICLICIKFRYYVLFYFIGPVLLLILLLILIGFGIFISITGDTELQRLASSTQTTVYYYYNSTSTSLVRDGWDFVQYYFSCCGVKDNNTDWYHAPSTGWKYNSQLPRSCCGYDSNDIGHVGRIFVGRNIPALTGICYYGDIGQPTCYNSIKTNLLITVFVFTFGLAFLVFILAILFLRLLFIYRKMHHRVENSTGQ</sequence>
<evidence type="ECO:0000313" key="6">
    <source>
        <dbReference type="EMBL" id="CAF3625115.1"/>
    </source>
</evidence>
<evidence type="ECO:0000256" key="2">
    <source>
        <dbReference type="ARBA" id="ARBA00022692"/>
    </source>
</evidence>
<dbReference type="Pfam" id="PF00335">
    <property type="entry name" value="Tetraspanin"/>
    <property type="match status" value="1"/>
</dbReference>
<organism evidence="7 9">
    <name type="scientific">Rotaria socialis</name>
    <dbReference type="NCBI Taxonomy" id="392032"/>
    <lineage>
        <taxon>Eukaryota</taxon>
        <taxon>Metazoa</taxon>
        <taxon>Spiralia</taxon>
        <taxon>Gnathifera</taxon>
        <taxon>Rotifera</taxon>
        <taxon>Eurotatoria</taxon>
        <taxon>Bdelloidea</taxon>
        <taxon>Philodinida</taxon>
        <taxon>Philodinidae</taxon>
        <taxon>Rotaria</taxon>
    </lineage>
</organism>
<evidence type="ECO:0000256" key="4">
    <source>
        <dbReference type="ARBA" id="ARBA00023136"/>
    </source>
</evidence>
<gene>
    <name evidence="6" type="ORF">GRG538_LOCUS23875</name>
    <name evidence="7" type="ORF">KIK155_LOCUS23423</name>
    <name evidence="8" type="ORF">TOA249_LOCUS25402</name>
</gene>
<evidence type="ECO:0000313" key="7">
    <source>
        <dbReference type="EMBL" id="CAF3650215.1"/>
    </source>
</evidence>
<evidence type="ECO:0008006" key="10">
    <source>
        <dbReference type="Google" id="ProtNLM"/>
    </source>
</evidence>
<dbReference type="EMBL" id="CAJNYT010003997">
    <property type="protein sequence ID" value="CAF3625115.1"/>
    <property type="molecule type" value="Genomic_DNA"/>
</dbReference>
<keyword evidence="2 5" id="KW-0812">Transmembrane</keyword>
<dbReference type="InterPro" id="IPR018499">
    <property type="entry name" value="Tetraspanin/Peripherin"/>
</dbReference>
<evidence type="ECO:0000256" key="1">
    <source>
        <dbReference type="ARBA" id="ARBA00004141"/>
    </source>
</evidence>
<dbReference type="SUPFAM" id="SSF48652">
    <property type="entry name" value="Tetraspanin"/>
    <property type="match status" value="1"/>
</dbReference>
<dbReference type="Gene3D" id="1.10.1450.10">
    <property type="entry name" value="Tetraspanin"/>
    <property type="match status" value="1"/>
</dbReference>
<dbReference type="AlphaFoldDB" id="A0A818RGA8"/>
<keyword evidence="4 5" id="KW-0472">Membrane</keyword>
<evidence type="ECO:0000256" key="3">
    <source>
        <dbReference type="ARBA" id="ARBA00022989"/>
    </source>
</evidence>
<dbReference type="Proteomes" id="UP000663872">
    <property type="component" value="Unassembled WGS sequence"/>
</dbReference>
<feature type="transmembrane region" description="Helical" evidence="5">
    <location>
        <begin position="350"/>
        <end position="377"/>
    </location>
</feature>
<dbReference type="Proteomes" id="UP000663838">
    <property type="component" value="Unassembled WGS sequence"/>
</dbReference>
<dbReference type="EMBL" id="CAJOBS010002751">
    <property type="protein sequence ID" value="CAF4832280.1"/>
    <property type="molecule type" value="Genomic_DNA"/>
</dbReference>
<comment type="caution">
    <text evidence="7">The sequence shown here is derived from an EMBL/GenBank/DDBJ whole genome shotgun (WGS) entry which is preliminary data.</text>
</comment>